<proteinExistence type="predicted"/>
<evidence type="ECO:0000259" key="2">
    <source>
        <dbReference type="Pfam" id="PF07833"/>
    </source>
</evidence>
<keyword evidence="1" id="KW-0732">Signal</keyword>
<protein>
    <submittedName>
        <fullName evidence="3">Copper amine oxidase N-terminal domain-containing protein</fullName>
    </submittedName>
</protein>
<sequence length="1334" mass="148126">MKKRIISVLLCTAMLATSAGIPALADDGDAELTNSNIIDKITLGDAESEAAHGFIESGTVTGTDSEAGKQYKDENGIWQGGGIGDGLTYRQMTVPAEGEEGGNFEFTIKADPGQVTYITIRVSGSQYDRGNLLMYGAGGDTSVLDAYSGREYAELYNGLYTEGPSCYGRYYYATYKLPEGMVSADGTVTLSIWHKGAMDSYGTSTYKEVTQPSVYIYDIYSSTEPYFEPDDEFVGTGKDEEIIERDTSEFDVSAYDYLAGEVNDMTDKVLSWQCYGEDWEAVRTENNAYFEGAVIRNTPVTEGDFSGEGDAVSRRYAQNAILHQNWSTMSNLMVLANAYIFEFSGDKHNNPEILDRYFALLDFYQRAQDSQGGWCYFSTGEDKGKWLGVSLDGTGERLTGEYWPLMSLGADAMIESFIMLNNYVMNSGNGEIIADYTAHLDEVIDGDLTGGMDRTRREYYIDMFGRLRDRMANPSRGVGDFYAPTNRAGTANQDFGFAYNANQCMALIEQDGVNTEYSSNDGSEYLDMVKYKYGEMVDGQKWFSTQTGLGLEGGASHGGWAGDYGTLLMKISNEYAECSPYLPEEAREIFTSQAYNAYEAGKYFFYVSANANGEPTLLAECWASSRKDGYGQHSSYPIAGFTATELGSGAALRYLQLYIEHDMGYYSTLRSDFEVTNSPHIYTNLVDAQNILKYYKDVEELTAQGKIEYLPMEDEHEDFAWYDTDAHAIVFKNKGERAYITMNYRRNDWELNDYTRIHFTTETEDRTAEVRSTHQGGIYEWQDSSHLTDGGQPYTHKRYNTYEEVKYGKYICGINLSKDDPAVGQQGTTYYADTTGVTRAKDLISGKEYVSENGEDISVPVSPQGAVVLEVLERADTETVSVIYKSGNDVLDFDTMTVRTGETVSAEPAFFDGYRVTEDTEKSVIADGSSDIIFEYTADSAPSFNETIRETEPAEWQVYNYGTAEGDCTMGEDGEPTDIRSKCEEGRGNLDKTFVYKEVAGDFRLHVRLNGFDRTSTDKEYFSLLATDKLDFEVANFFELRHFSNNNNILLVSHGENEELSTTSYWAGDMNNKDVPIDFIIERKGDVVEYWYSLDGGVTYEQTSKAVNTIPADSVMYVGAAMTCQSGETNTAHFEDLTIEGSLVGAPVNVDDTVEIDFTATDPDNDPLTYVFNVPDGSVIENNIVHFTPAYGGAFTFAAAVNDEYHLDPVSKTIRVRVNGGIDITVDGVILETDVPAYISNDYVLVPIRAISERLGADVSWDEASGTAVIEKDGTSIELVRGSGTAMINGVSTELEEPAVITQGRFMVPIRFVAEALSCDVNWDEENSVVMIER</sequence>
<evidence type="ECO:0000313" key="3">
    <source>
        <dbReference type="EMBL" id="HIU56425.1"/>
    </source>
</evidence>
<gene>
    <name evidence="3" type="ORF">IAA61_01265</name>
</gene>
<feature type="chain" id="PRO_5038994103" evidence="1">
    <location>
        <begin position="26"/>
        <end position="1334"/>
    </location>
</feature>
<dbReference type="InterPro" id="IPR012854">
    <property type="entry name" value="Cu_amine_oxidase-like_N"/>
</dbReference>
<dbReference type="EMBL" id="DVNB01000015">
    <property type="protein sequence ID" value="HIU56425.1"/>
    <property type="molecule type" value="Genomic_DNA"/>
</dbReference>
<reference evidence="3" key="2">
    <citation type="journal article" date="2021" name="PeerJ">
        <title>Extensive microbial diversity within the chicken gut microbiome revealed by metagenomics and culture.</title>
        <authorList>
            <person name="Gilroy R."/>
            <person name="Ravi A."/>
            <person name="Getino M."/>
            <person name="Pursley I."/>
            <person name="Horton D.L."/>
            <person name="Alikhan N.F."/>
            <person name="Baker D."/>
            <person name="Gharbi K."/>
            <person name="Hall N."/>
            <person name="Watson M."/>
            <person name="Adriaenssens E.M."/>
            <person name="Foster-Nyarko E."/>
            <person name="Jarju S."/>
            <person name="Secka A."/>
            <person name="Antonio M."/>
            <person name="Oren A."/>
            <person name="Chaudhuri R.R."/>
            <person name="La Ragione R."/>
            <person name="Hildebrand F."/>
            <person name="Pallen M.J."/>
        </authorList>
    </citation>
    <scope>NUCLEOTIDE SEQUENCE</scope>
    <source>
        <strain evidence="3">USAMLcec3-3695</strain>
    </source>
</reference>
<dbReference type="Pfam" id="PF07833">
    <property type="entry name" value="Cu_amine_oxidN1"/>
    <property type="match status" value="1"/>
</dbReference>
<evidence type="ECO:0000256" key="1">
    <source>
        <dbReference type="SAM" id="SignalP"/>
    </source>
</evidence>
<dbReference type="SUPFAM" id="SSF55383">
    <property type="entry name" value="Copper amine oxidase, domain N"/>
    <property type="match status" value="2"/>
</dbReference>
<evidence type="ECO:0000313" key="4">
    <source>
        <dbReference type="Proteomes" id="UP000824109"/>
    </source>
</evidence>
<organism evidence="3 4">
    <name type="scientific">Candidatus Ornithomonoglobus merdipullorum</name>
    <dbReference type="NCBI Taxonomy" id="2840895"/>
    <lineage>
        <taxon>Bacteria</taxon>
        <taxon>Bacillati</taxon>
        <taxon>Bacillota</taxon>
        <taxon>Clostridia</taxon>
        <taxon>Candidatus Ornithomonoglobus</taxon>
    </lineage>
</organism>
<dbReference type="Gene3D" id="2.60.120.200">
    <property type="match status" value="1"/>
</dbReference>
<dbReference type="InterPro" id="IPR035986">
    <property type="entry name" value="PKD_dom_sf"/>
</dbReference>
<comment type="caution">
    <text evidence="3">The sequence shown here is derived from an EMBL/GenBank/DDBJ whole genome shotgun (WGS) entry which is preliminary data.</text>
</comment>
<dbReference type="InterPro" id="IPR036582">
    <property type="entry name" value="Mao_N_sf"/>
</dbReference>
<feature type="domain" description="Copper amine oxidase-like N-terminal" evidence="2">
    <location>
        <begin position="1226"/>
        <end position="1332"/>
    </location>
</feature>
<name>A0A9D1M9R5_9FIRM</name>
<dbReference type="Gene3D" id="3.30.457.10">
    <property type="entry name" value="Copper amine oxidase-like, N-terminal domain"/>
    <property type="match status" value="1"/>
</dbReference>
<feature type="signal peptide" evidence="1">
    <location>
        <begin position="1"/>
        <end position="25"/>
    </location>
</feature>
<accession>A0A9D1M9R5</accession>
<dbReference type="SUPFAM" id="SSF49299">
    <property type="entry name" value="PKD domain"/>
    <property type="match status" value="1"/>
</dbReference>
<reference evidence="3" key="1">
    <citation type="submission" date="2020-10" db="EMBL/GenBank/DDBJ databases">
        <authorList>
            <person name="Gilroy R."/>
        </authorList>
    </citation>
    <scope>NUCLEOTIDE SEQUENCE</scope>
    <source>
        <strain evidence="3">USAMLcec3-3695</strain>
    </source>
</reference>
<dbReference type="Proteomes" id="UP000824109">
    <property type="component" value="Unassembled WGS sequence"/>
</dbReference>